<name>A0A6A5HGW6_CAERE</name>
<accession>A0A6A5HGW6</accession>
<sequence length="76" mass="8843">MPILCKSICCKPTSCRRRRRRGRRRCVARLAVLSPNVAEDTERARRRGCLKTKQYVSVIMMKRKNKNNKCSEGTCL</sequence>
<protein>
    <submittedName>
        <fullName evidence="1">Uncharacterized protein</fullName>
    </submittedName>
</protein>
<evidence type="ECO:0000313" key="1">
    <source>
        <dbReference type="EMBL" id="KAF1766549.1"/>
    </source>
</evidence>
<gene>
    <name evidence="1" type="ORF">GCK72_006506</name>
</gene>
<evidence type="ECO:0000313" key="2">
    <source>
        <dbReference type="Proteomes" id="UP000483820"/>
    </source>
</evidence>
<organism evidence="1 2">
    <name type="scientific">Caenorhabditis remanei</name>
    <name type="common">Caenorhabditis vulgaris</name>
    <dbReference type="NCBI Taxonomy" id="31234"/>
    <lineage>
        <taxon>Eukaryota</taxon>
        <taxon>Metazoa</taxon>
        <taxon>Ecdysozoa</taxon>
        <taxon>Nematoda</taxon>
        <taxon>Chromadorea</taxon>
        <taxon>Rhabditida</taxon>
        <taxon>Rhabditina</taxon>
        <taxon>Rhabditomorpha</taxon>
        <taxon>Rhabditoidea</taxon>
        <taxon>Rhabditidae</taxon>
        <taxon>Peloderinae</taxon>
        <taxon>Caenorhabditis</taxon>
    </lineage>
</organism>
<dbReference type="KEGG" id="crq:GCK72_006506"/>
<dbReference type="GeneID" id="78774195"/>
<dbReference type="EMBL" id="WUAV01000002">
    <property type="protein sequence ID" value="KAF1766549.1"/>
    <property type="molecule type" value="Genomic_DNA"/>
</dbReference>
<dbReference type="Proteomes" id="UP000483820">
    <property type="component" value="Chromosome II"/>
</dbReference>
<reference evidence="1 2" key="1">
    <citation type="submission" date="2019-12" db="EMBL/GenBank/DDBJ databases">
        <title>Chromosome-level assembly of the Caenorhabditis remanei genome.</title>
        <authorList>
            <person name="Teterina A.A."/>
            <person name="Willis J.H."/>
            <person name="Phillips P.C."/>
        </authorList>
    </citation>
    <scope>NUCLEOTIDE SEQUENCE [LARGE SCALE GENOMIC DNA]</scope>
    <source>
        <strain evidence="1 2">PX506</strain>
        <tissue evidence="1">Whole organism</tissue>
    </source>
</reference>
<dbReference type="AlphaFoldDB" id="A0A6A5HGW6"/>
<dbReference type="CTD" id="78774195"/>
<dbReference type="RefSeq" id="XP_053589853.1">
    <property type="nucleotide sequence ID" value="XM_053725659.1"/>
</dbReference>
<comment type="caution">
    <text evidence="1">The sequence shown here is derived from an EMBL/GenBank/DDBJ whole genome shotgun (WGS) entry which is preliminary data.</text>
</comment>
<proteinExistence type="predicted"/>